<keyword evidence="2" id="KW-1185">Reference proteome</keyword>
<name>A0A4Z2HET6_9TELE</name>
<dbReference type="Proteomes" id="UP000314294">
    <property type="component" value="Unassembled WGS sequence"/>
</dbReference>
<sequence>MASVGALTQNALLEVHIFDRTCLSRRMHVSLYPQYISAHHYSSHARRHISFNTEPGVDYQHDGTNNRGGAPCLLGLVLQELCSSLFLFEHVELVVQRLPLVLHFLFLVLVELLQTVELLMQLVKKKT</sequence>
<protein>
    <submittedName>
        <fullName evidence="1">Uncharacterized protein</fullName>
    </submittedName>
</protein>
<gene>
    <name evidence="1" type="ORF">EYF80_026380</name>
</gene>
<evidence type="ECO:0000313" key="1">
    <source>
        <dbReference type="EMBL" id="TNN63424.1"/>
    </source>
</evidence>
<comment type="caution">
    <text evidence="1">The sequence shown here is derived from an EMBL/GenBank/DDBJ whole genome shotgun (WGS) entry which is preliminary data.</text>
</comment>
<evidence type="ECO:0000313" key="2">
    <source>
        <dbReference type="Proteomes" id="UP000314294"/>
    </source>
</evidence>
<dbReference type="AlphaFoldDB" id="A0A4Z2HET6"/>
<dbReference type="EMBL" id="SRLO01000273">
    <property type="protein sequence ID" value="TNN63424.1"/>
    <property type="molecule type" value="Genomic_DNA"/>
</dbReference>
<proteinExistence type="predicted"/>
<organism evidence="1 2">
    <name type="scientific">Liparis tanakae</name>
    <name type="common">Tanaka's snailfish</name>
    <dbReference type="NCBI Taxonomy" id="230148"/>
    <lineage>
        <taxon>Eukaryota</taxon>
        <taxon>Metazoa</taxon>
        <taxon>Chordata</taxon>
        <taxon>Craniata</taxon>
        <taxon>Vertebrata</taxon>
        <taxon>Euteleostomi</taxon>
        <taxon>Actinopterygii</taxon>
        <taxon>Neopterygii</taxon>
        <taxon>Teleostei</taxon>
        <taxon>Neoteleostei</taxon>
        <taxon>Acanthomorphata</taxon>
        <taxon>Eupercaria</taxon>
        <taxon>Perciformes</taxon>
        <taxon>Cottioidei</taxon>
        <taxon>Cottales</taxon>
        <taxon>Liparidae</taxon>
        <taxon>Liparis</taxon>
    </lineage>
</organism>
<reference evidence="1 2" key="1">
    <citation type="submission" date="2019-03" db="EMBL/GenBank/DDBJ databases">
        <title>First draft genome of Liparis tanakae, snailfish: a comprehensive survey of snailfish specific genes.</title>
        <authorList>
            <person name="Kim W."/>
            <person name="Song I."/>
            <person name="Jeong J.-H."/>
            <person name="Kim D."/>
            <person name="Kim S."/>
            <person name="Ryu S."/>
            <person name="Song J.Y."/>
            <person name="Lee S.K."/>
        </authorList>
    </citation>
    <scope>NUCLEOTIDE SEQUENCE [LARGE SCALE GENOMIC DNA]</scope>
    <source>
        <tissue evidence="1">Muscle</tissue>
    </source>
</reference>
<accession>A0A4Z2HET6</accession>